<dbReference type="Proteomes" id="UP000276741">
    <property type="component" value="Chromosome"/>
</dbReference>
<feature type="transmembrane region" description="Helical" evidence="1">
    <location>
        <begin position="57"/>
        <end position="78"/>
    </location>
</feature>
<organism evidence="2 4">
    <name type="scientific">Sulfodiicoccus acidiphilus</name>
    <dbReference type="NCBI Taxonomy" id="1670455"/>
    <lineage>
        <taxon>Archaea</taxon>
        <taxon>Thermoproteota</taxon>
        <taxon>Thermoprotei</taxon>
        <taxon>Sulfolobales</taxon>
        <taxon>Sulfolobaceae</taxon>
        <taxon>Sulfodiicoccus</taxon>
    </lineage>
</organism>
<reference evidence="2" key="3">
    <citation type="journal article" date="2019" name="BMC Res. Notes">
        <title>Complete genome sequence of the Sulfodiicoccus acidiphilus strain HS-1T, the first crenarchaeon that lacks polB3, isolated from an acidic hot spring in Ohwaku-dani, Hakone, Japan.</title>
        <authorList>
            <person name="Sakai H.D."/>
            <person name="Kurosawa N."/>
        </authorList>
    </citation>
    <scope>NUCLEOTIDE SEQUENCE</scope>
    <source>
        <strain evidence="2">HS-1</strain>
    </source>
</reference>
<dbReference type="EMBL" id="AP018553">
    <property type="protein sequence ID" value="BBD72581.1"/>
    <property type="molecule type" value="Genomic_DNA"/>
</dbReference>
<keyword evidence="4" id="KW-1185">Reference proteome</keyword>
<evidence type="ECO:0000256" key="1">
    <source>
        <dbReference type="SAM" id="Phobius"/>
    </source>
</evidence>
<proteinExistence type="predicted"/>
<evidence type="ECO:0000313" key="4">
    <source>
        <dbReference type="Proteomes" id="UP000276741"/>
    </source>
</evidence>
<reference evidence="3" key="4">
    <citation type="submission" date="2020-09" db="EMBL/GenBank/DDBJ databases">
        <authorList>
            <person name="Sun Q."/>
            <person name="Ohkuma M."/>
        </authorList>
    </citation>
    <scope>NUCLEOTIDE SEQUENCE</scope>
    <source>
        <strain evidence="3">JCM 31740</strain>
    </source>
</reference>
<accession>A0A348B329</accession>
<name>A0A348B329_9CREN</name>
<reference evidence="3" key="1">
    <citation type="journal article" date="2014" name="Int. J. Syst. Evol. Microbiol.">
        <title>Complete genome sequence of Corynebacterium casei LMG S-19264T (=DSM 44701T), isolated from a smear-ripened cheese.</title>
        <authorList>
            <consortium name="US DOE Joint Genome Institute (JGI-PGF)"/>
            <person name="Walter F."/>
            <person name="Albersmeier A."/>
            <person name="Kalinowski J."/>
            <person name="Ruckert C."/>
        </authorList>
    </citation>
    <scope>NUCLEOTIDE SEQUENCE</scope>
    <source>
        <strain evidence="3">JCM 31740</strain>
    </source>
</reference>
<keyword evidence="1" id="KW-0472">Membrane</keyword>
<dbReference type="EMBL" id="BMQS01000007">
    <property type="protein sequence ID" value="GGT93531.1"/>
    <property type="molecule type" value="Genomic_DNA"/>
</dbReference>
<evidence type="ECO:0000313" key="2">
    <source>
        <dbReference type="EMBL" id="BBD72581.1"/>
    </source>
</evidence>
<keyword evidence="1" id="KW-1133">Transmembrane helix</keyword>
<feature type="transmembrane region" description="Helical" evidence="1">
    <location>
        <begin position="85"/>
        <end position="105"/>
    </location>
</feature>
<dbReference type="KEGG" id="sacd:HS1genome_0970"/>
<gene>
    <name evidence="3" type="ORF">GCM10007116_09050</name>
    <name evidence="2" type="ORF">HS1genome_0970</name>
</gene>
<feature type="transmembrane region" description="Helical" evidence="1">
    <location>
        <begin position="21"/>
        <end position="45"/>
    </location>
</feature>
<reference evidence="4" key="2">
    <citation type="submission" date="2018-04" db="EMBL/GenBank/DDBJ databases">
        <title>Complete genome sequence of Sulfodiicoccus acidiphilus strain HS-1.</title>
        <authorList>
            <person name="Sakai H.D."/>
            <person name="Kurosawa N."/>
        </authorList>
    </citation>
    <scope>NUCLEOTIDE SEQUENCE [LARGE SCALE GENOMIC DNA]</scope>
    <source>
        <strain evidence="4">HS-1</strain>
    </source>
</reference>
<evidence type="ECO:0000313" key="3">
    <source>
        <dbReference type="EMBL" id="GGT93531.1"/>
    </source>
</evidence>
<sequence length="116" mass="12583">MVVSVMSGKKYPRLYVQSISALVVFVTVVVVAFAILGIIAFPYYISPLVSGAEKAGSGGFLALFIIMLMLMTGGVYLLERRQVEWGYALIIAVLVISVLSIWALYGVNTVNYLTSP</sequence>
<keyword evidence="1" id="KW-0812">Transmembrane</keyword>
<protein>
    <submittedName>
        <fullName evidence="2">Uncharacterized protein</fullName>
    </submittedName>
</protein>
<dbReference type="AlphaFoldDB" id="A0A348B329"/>
<dbReference type="Proteomes" id="UP000616143">
    <property type="component" value="Unassembled WGS sequence"/>
</dbReference>